<protein>
    <submittedName>
        <fullName evidence="1">Uncharacterized protein</fullName>
    </submittedName>
</protein>
<proteinExistence type="predicted"/>
<sequence>MSYVYLPGLMMSASFSLRFIKLLPEFISTANVLGRKFS</sequence>
<evidence type="ECO:0000313" key="1">
    <source>
        <dbReference type="EMBL" id="QDJ96889.1"/>
    </source>
</evidence>
<gene>
    <name evidence="1" type="ORF">PS1_0130</name>
</gene>
<reference evidence="1" key="1">
    <citation type="submission" date="2019-06" db="EMBL/GenBank/DDBJ databases">
        <title>Complete genome sequence of Aeromonas hydrophila bacteriophage PS1.</title>
        <authorList>
            <person name="Rai S."/>
            <person name="Tyagi A."/>
            <person name="Kumar N."/>
            <person name="Singh N."/>
        </authorList>
    </citation>
    <scope>NUCLEOTIDE SEQUENCE [LARGE SCALE GENOMIC DNA]</scope>
</reference>
<evidence type="ECO:0000313" key="2">
    <source>
        <dbReference type="Proteomes" id="UP000317703"/>
    </source>
</evidence>
<dbReference type="Proteomes" id="UP000317703">
    <property type="component" value="Segment"/>
</dbReference>
<keyword evidence="2" id="KW-1185">Reference proteome</keyword>
<name>A0A514TV32_9CAUD</name>
<organism evidence="1 2">
    <name type="scientific">Aeromonas phage PS1</name>
    <dbReference type="NCBI Taxonomy" id="2591406"/>
    <lineage>
        <taxon>Viruses</taxon>
        <taxon>Duplodnaviria</taxon>
        <taxon>Heunggongvirae</taxon>
        <taxon>Uroviricota</taxon>
        <taxon>Caudoviricetes</taxon>
        <taxon>Chimalliviridae</taxon>
        <taxon>Ferozepurvirus</taxon>
        <taxon>Ferozepurvirus PS1</taxon>
    </lineage>
</organism>
<accession>A0A514TV32</accession>
<dbReference type="EMBL" id="MN032614">
    <property type="protein sequence ID" value="QDJ96889.1"/>
    <property type="molecule type" value="Genomic_DNA"/>
</dbReference>